<reference evidence="1" key="1">
    <citation type="journal article" date="2020" name="Stud. Mycol.">
        <title>101 Dothideomycetes genomes: a test case for predicting lifestyles and emergence of pathogens.</title>
        <authorList>
            <person name="Haridas S."/>
            <person name="Albert R."/>
            <person name="Binder M."/>
            <person name="Bloem J."/>
            <person name="Labutti K."/>
            <person name="Salamov A."/>
            <person name="Andreopoulos B."/>
            <person name="Baker S."/>
            <person name="Barry K."/>
            <person name="Bills G."/>
            <person name="Bluhm B."/>
            <person name="Cannon C."/>
            <person name="Castanera R."/>
            <person name="Culley D."/>
            <person name="Daum C."/>
            <person name="Ezra D."/>
            <person name="Gonzalez J."/>
            <person name="Henrissat B."/>
            <person name="Kuo A."/>
            <person name="Liang C."/>
            <person name="Lipzen A."/>
            <person name="Lutzoni F."/>
            <person name="Magnuson J."/>
            <person name="Mondo S."/>
            <person name="Nolan M."/>
            <person name="Ohm R."/>
            <person name="Pangilinan J."/>
            <person name="Park H.-J."/>
            <person name="Ramirez L."/>
            <person name="Alfaro M."/>
            <person name="Sun H."/>
            <person name="Tritt A."/>
            <person name="Yoshinaga Y."/>
            <person name="Zwiers L.-H."/>
            <person name="Turgeon B."/>
            <person name="Goodwin S."/>
            <person name="Spatafora J."/>
            <person name="Crous P."/>
            <person name="Grigoriev I."/>
        </authorList>
    </citation>
    <scope>NUCLEOTIDE SEQUENCE</scope>
    <source>
        <strain evidence="1">CBS 122681</strain>
    </source>
</reference>
<dbReference type="InterPro" id="IPR036465">
    <property type="entry name" value="vWFA_dom_sf"/>
</dbReference>
<organism evidence="1 2">
    <name type="scientific">Lophiostoma macrostomum CBS 122681</name>
    <dbReference type="NCBI Taxonomy" id="1314788"/>
    <lineage>
        <taxon>Eukaryota</taxon>
        <taxon>Fungi</taxon>
        <taxon>Dikarya</taxon>
        <taxon>Ascomycota</taxon>
        <taxon>Pezizomycotina</taxon>
        <taxon>Dothideomycetes</taxon>
        <taxon>Pleosporomycetidae</taxon>
        <taxon>Pleosporales</taxon>
        <taxon>Lophiostomataceae</taxon>
        <taxon>Lophiostoma</taxon>
    </lineage>
</organism>
<dbReference type="SUPFAM" id="SSF53300">
    <property type="entry name" value="vWA-like"/>
    <property type="match status" value="1"/>
</dbReference>
<dbReference type="SUPFAM" id="SSF54001">
    <property type="entry name" value="Cysteine proteinases"/>
    <property type="match status" value="1"/>
</dbReference>
<dbReference type="InterPro" id="IPR038765">
    <property type="entry name" value="Papain-like_cys_pep_sf"/>
</dbReference>
<dbReference type="Proteomes" id="UP000799324">
    <property type="component" value="Unassembled WGS sequence"/>
</dbReference>
<accession>A0A6A6TGS0</accession>
<protein>
    <submittedName>
        <fullName evidence="1">Uncharacterized protein</fullName>
    </submittedName>
</protein>
<dbReference type="Gene3D" id="3.90.70.10">
    <property type="entry name" value="Cysteine proteinases"/>
    <property type="match status" value="1"/>
</dbReference>
<name>A0A6A6TGS0_9PLEO</name>
<dbReference type="OrthoDB" id="3789175at2759"/>
<proteinExistence type="predicted"/>
<evidence type="ECO:0000313" key="2">
    <source>
        <dbReference type="Proteomes" id="UP000799324"/>
    </source>
</evidence>
<sequence length="698" mass="77428">MADKSPSTIVGCLLDVSGSMREALEAGHGDNRTVDRFHAILSAALKLAKAEQRRDSNALMFVGAFGLREEKPPVVDLCQLIEALVADEVSDETGYDLLIRLANERNQHHITKYIRTKFTENEARMLYVHLQRHSERLEEFVRAIPPPEKMEKLRTGSKVAGAAIGAVAGSVLAPVTFGLSIPIAATLGGTVGSSIGTAIEEDEVDKSEALGLARRICKEWMQDFKELLPRRISDVVDLLEKLQSSQIPRNHNPEAESNTLLDRLRQYVSHRNAENRVLVLLSDGLSTDGDPLPTARELQQEKVVIATVYLTKDQAAARRRIHDQAARDWNDGQKTLYEMAERVSCLTHPIPVLATLGWSIPSSGEGALHASVCSTAALDEFCSMLLSARFGSSDALLDIAGRVRLDKYINDEHVRNCKNPSDQGQSATCYAHAAAFVLHSALRRIVGRTGGHPSIEAIRNRILQSFPNRERGHSVERVLEEAIKWYPPICFRKVDEDGARQAVLRRRPVLTTFHLSNPGWNAFCRHFEEEAPTRTSLLTSEKMRPHRDLPDDGGHAVALVKCDPHSLTFLNSWGEHWGNGGSFSIQDPTVLQLNSAPASSDVCFYDVYWLESGLSSEERRAYDRQVDEELRARAEEYPSILDLEYRCPLCLTSSAIAKFKGNVYHAVCPCPDCGKTFEPEPGHLMEALYARAGLSSVV</sequence>
<dbReference type="EMBL" id="MU004309">
    <property type="protein sequence ID" value="KAF2659185.1"/>
    <property type="molecule type" value="Genomic_DNA"/>
</dbReference>
<dbReference type="Gene3D" id="3.40.50.410">
    <property type="entry name" value="von Willebrand factor, type A domain"/>
    <property type="match status" value="1"/>
</dbReference>
<evidence type="ECO:0000313" key="1">
    <source>
        <dbReference type="EMBL" id="KAF2659185.1"/>
    </source>
</evidence>
<dbReference type="AlphaFoldDB" id="A0A6A6TGS0"/>
<keyword evidence="2" id="KW-1185">Reference proteome</keyword>
<gene>
    <name evidence="1" type="ORF">K491DRAFT_217121</name>
</gene>